<dbReference type="AlphaFoldDB" id="A0A0M0BMG0"/>
<protein>
    <submittedName>
        <fullName evidence="4">Uncharacterized protein</fullName>
    </submittedName>
</protein>
<dbReference type="InterPro" id="IPR029001">
    <property type="entry name" value="ITPase-like_fam"/>
</dbReference>
<dbReference type="EMBL" id="LFWZ01000062">
    <property type="protein sequence ID" value="KON29501.1"/>
    <property type="molecule type" value="Genomic_DNA"/>
</dbReference>
<dbReference type="PANTHER" id="PTHR11067:SF9">
    <property type="entry name" value="INOSINE TRIPHOSPHATE PYROPHOSPHATASE"/>
    <property type="match status" value="1"/>
</dbReference>
<proteinExistence type="inferred from homology"/>
<dbReference type="GO" id="GO:0047429">
    <property type="term" value="F:nucleoside triphosphate diphosphatase activity"/>
    <property type="evidence" value="ECO:0007669"/>
    <property type="project" value="InterPro"/>
</dbReference>
<dbReference type="PATRIC" id="fig|1685127.3.peg.1686"/>
<keyword evidence="2 3" id="KW-0378">Hydrolase</keyword>
<dbReference type="InterPro" id="IPR002637">
    <property type="entry name" value="RdgB/HAM1"/>
</dbReference>
<dbReference type="CDD" id="cd00515">
    <property type="entry name" value="HAM1"/>
    <property type="match status" value="1"/>
</dbReference>
<comment type="similarity">
    <text evidence="1 3">Belongs to the HAM1 NTPase family.</text>
</comment>
<accession>A0A0M0BMG0</accession>
<dbReference type="GO" id="GO:0005737">
    <property type="term" value="C:cytoplasm"/>
    <property type="evidence" value="ECO:0007669"/>
    <property type="project" value="TreeGrafter"/>
</dbReference>
<dbReference type="Gene3D" id="3.90.950.10">
    <property type="match status" value="1"/>
</dbReference>
<sequence>MATGNRHKHREAAAVLAEHGVDLRQMEARRVEIQADDLADIAAYSLGAIPDDGRPVLVEDAGIFIDRYGGFPGPYSSYALRTIRLPGVLKLMDGVEERRATFQSVIAFRHGGEVMFFRGSVRGRIADAIRGSGGFGYDPIFIPDEGDGRTFGEMTPREKNALSHRARAFRGLGEWLASAE</sequence>
<evidence type="ECO:0000313" key="4">
    <source>
        <dbReference type="EMBL" id="KON29501.1"/>
    </source>
</evidence>
<dbReference type="PANTHER" id="PTHR11067">
    <property type="entry name" value="INOSINE TRIPHOSPHATE PYROPHOSPHATASE/HAM1 PROTEIN"/>
    <property type="match status" value="1"/>
</dbReference>
<evidence type="ECO:0000313" key="5">
    <source>
        <dbReference type="Proteomes" id="UP000037210"/>
    </source>
</evidence>
<dbReference type="NCBIfam" id="TIGR00042">
    <property type="entry name" value="RdgB/HAM1 family non-canonical purine NTP pyrophosphatase"/>
    <property type="match status" value="1"/>
</dbReference>
<dbReference type="SUPFAM" id="SSF52972">
    <property type="entry name" value="ITPase-like"/>
    <property type="match status" value="1"/>
</dbReference>
<reference evidence="4 5" key="1">
    <citation type="submission" date="2015-06" db="EMBL/GenBank/DDBJ databases">
        <title>New insights into the roles of widespread benthic archaea in carbon and nitrogen cycling.</title>
        <authorList>
            <person name="Lazar C.S."/>
            <person name="Baker B.J."/>
            <person name="Seitz K.W."/>
            <person name="Hyde A.S."/>
            <person name="Dick G.J."/>
            <person name="Hinrichs K.-U."/>
            <person name="Teske A.P."/>
        </authorList>
    </citation>
    <scope>NUCLEOTIDE SEQUENCE [LARGE SCALE GENOMIC DNA]</scope>
    <source>
        <strain evidence="4">DG-45</strain>
    </source>
</reference>
<comment type="caution">
    <text evidence="4">The sequence shown here is derived from an EMBL/GenBank/DDBJ whole genome shotgun (WGS) entry which is preliminary data.</text>
</comment>
<evidence type="ECO:0000256" key="3">
    <source>
        <dbReference type="RuleBase" id="RU003781"/>
    </source>
</evidence>
<evidence type="ECO:0000256" key="2">
    <source>
        <dbReference type="ARBA" id="ARBA00022801"/>
    </source>
</evidence>
<dbReference type="Pfam" id="PF01725">
    <property type="entry name" value="Ham1p_like"/>
    <property type="match status" value="1"/>
</dbReference>
<dbReference type="GO" id="GO:0009143">
    <property type="term" value="P:nucleoside triphosphate catabolic process"/>
    <property type="evidence" value="ECO:0007669"/>
    <property type="project" value="InterPro"/>
</dbReference>
<evidence type="ECO:0000256" key="1">
    <source>
        <dbReference type="ARBA" id="ARBA00008023"/>
    </source>
</evidence>
<gene>
    <name evidence="4" type="ORF">AC482_06340</name>
</gene>
<dbReference type="Proteomes" id="UP000037210">
    <property type="component" value="Unassembled WGS sequence"/>
</dbReference>
<organism evidence="4 5">
    <name type="scientific">miscellaneous Crenarchaeota group-15 archaeon DG-45</name>
    <dbReference type="NCBI Taxonomy" id="1685127"/>
    <lineage>
        <taxon>Archaea</taxon>
        <taxon>Candidatus Bathyarchaeota</taxon>
        <taxon>MCG-15</taxon>
    </lineage>
</organism>
<name>A0A0M0BMG0_9ARCH</name>